<reference evidence="2 3" key="1">
    <citation type="submission" date="2019-03" db="EMBL/GenBank/DDBJ databases">
        <title>Dyadobacter AR-3-6 sp. nov., isolated from arctic soil.</title>
        <authorList>
            <person name="Chaudhary D.K."/>
        </authorList>
    </citation>
    <scope>NUCLEOTIDE SEQUENCE [LARGE SCALE GENOMIC DNA]</scope>
    <source>
        <strain evidence="2 3">AR-3-6</strain>
    </source>
</reference>
<accession>A0A4R5D5R9</accession>
<dbReference type="Proteomes" id="UP000294850">
    <property type="component" value="Unassembled WGS sequence"/>
</dbReference>
<keyword evidence="3" id="KW-1185">Reference proteome</keyword>
<dbReference type="RefSeq" id="WP_131962718.1">
    <property type="nucleotide sequence ID" value="NZ_SMFL01000024.1"/>
</dbReference>
<name>A0A4R5D5R9_9BACT</name>
<dbReference type="EMBL" id="SMFL01000024">
    <property type="protein sequence ID" value="TDE08706.1"/>
    <property type="molecule type" value="Genomic_DNA"/>
</dbReference>
<dbReference type="Gene3D" id="3.90.180.10">
    <property type="entry name" value="Medium-chain alcohol dehydrogenases, catalytic domain"/>
    <property type="match status" value="1"/>
</dbReference>
<comment type="caution">
    <text evidence="2">The sequence shown here is derived from an EMBL/GenBank/DDBJ whole genome shotgun (WGS) entry which is preliminary data.</text>
</comment>
<proteinExistence type="predicted"/>
<dbReference type="SUPFAM" id="SSF50129">
    <property type="entry name" value="GroES-like"/>
    <property type="match status" value="1"/>
</dbReference>
<dbReference type="AlphaFoldDB" id="A0A4R5D5R9"/>
<feature type="domain" description="Alcohol dehydrogenase-like N-terminal" evidence="1">
    <location>
        <begin position="28"/>
        <end position="88"/>
    </location>
</feature>
<dbReference type="Pfam" id="PF08240">
    <property type="entry name" value="ADH_N"/>
    <property type="match status" value="1"/>
</dbReference>
<gene>
    <name evidence="2" type="ORF">E0F88_32265</name>
</gene>
<dbReference type="PANTHER" id="PTHR43482:SF1">
    <property type="entry name" value="PROTEIN AST1-RELATED"/>
    <property type="match status" value="1"/>
</dbReference>
<dbReference type="InterPro" id="IPR013154">
    <property type="entry name" value="ADH-like_N"/>
</dbReference>
<evidence type="ECO:0000313" key="3">
    <source>
        <dbReference type="Proteomes" id="UP000294850"/>
    </source>
</evidence>
<evidence type="ECO:0000313" key="2">
    <source>
        <dbReference type="EMBL" id="TDE08706.1"/>
    </source>
</evidence>
<dbReference type="OrthoDB" id="648910at2"/>
<dbReference type="InterPro" id="IPR011032">
    <property type="entry name" value="GroES-like_sf"/>
</dbReference>
<protein>
    <recommendedName>
        <fullName evidence="1">Alcohol dehydrogenase-like N-terminal domain-containing protein</fullName>
    </recommendedName>
</protein>
<evidence type="ECO:0000259" key="1">
    <source>
        <dbReference type="Pfam" id="PF08240"/>
    </source>
</evidence>
<dbReference type="PANTHER" id="PTHR43482">
    <property type="entry name" value="PROTEIN AST1-RELATED"/>
    <property type="match status" value="1"/>
</dbReference>
<organism evidence="2 3">
    <name type="scientific">Dyadobacter psychrotolerans</name>
    <dbReference type="NCBI Taxonomy" id="2541721"/>
    <lineage>
        <taxon>Bacteria</taxon>
        <taxon>Pseudomonadati</taxon>
        <taxon>Bacteroidota</taxon>
        <taxon>Cytophagia</taxon>
        <taxon>Cytophagales</taxon>
        <taxon>Spirosomataceae</taxon>
        <taxon>Dyadobacter</taxon>
    </lineage>
</organism>
<sequence length="92" mass="9913">MKALQIIAHGGNEVAILVSNAPVPLLKEGSVLVKVYAALNPVDWKIREGYMKAFPPLEFPATIGNDFSGVVVDIASDVRTYHVGDEVFGCSR</sequence>
<dbReference type="InterPro" id="IPR052585">
    <property type="entry name" value="Lipid_raft_assoc_Zn_ADH"/>
</dbReference>